<dbReference type="Proteomes" id="UP000010411">
    <property type="component" value="Unassembled WGS sequence"/>
</dbReference>
<evidence type="ECO:0000256" key="1">
    <source>
        <dbReference type="SAM" id="MobiDB-lite"/>
    </source>
</evidence>
<name>L1L698_9ACTN</name>
<reference evidence="2 3" key="1">
    <citation type="submission" date="2012-11" db="EMBL/GenBank/DDBJ databases">
        <authorList>
            <person name="Huguet-Tapia J.C."/>
            <person name="Durkin A.S."/>
            <person name="Pettis G.S."/>
            <person name="Badger J.H."/>
        </authorList>
    </citation>
    <scope>NUCLEOTIDE SEQUENCE [LARGE SCALE GENOMIC DNA]</scope>
    <source>
        <strain evidence="2 3">91-03</strain>
    </source>
</reference>
<evidence type="ECO:0000313" key="3">
    <source>
        <dbReference type="Proteomes" id="UP000010411"/>
    </source>
</evidence>
<feature type="region of interest" description="Disordered" evidence="1">
    <location>
        <begin position="1"/>
        <end position="36"/>
    </location>
</feature>
<dbReference type="AlphaFoldDB" id="L1L698"/>
<comment type="caution">
    <text evidence="2">The sequence shown here is derived from an EMBL/GenBank/DDBJ whole genome shotgun (WGS) entry which is preliminary data.</text>
</comment>
<keyword evidence="3" id="KW-1185">Reference proteome</keyword>
<dbReference type="EMBL" id="AEJC01000078">
    <property type="protein sequence ID" value="EKX68442.1"/>
    <property type="molecule type" value="Genomic_DNA"/>
</dbReference>
<proteinExistence type="predicted"/>
<sequence length="56" mass="6287">MAPPRGLHAAVRSLSSQRDPSRRTPPRHGFAHPRPLFLAPPPMRGVACRCRLDVRH</sequence>
<protein>
    <submittedName>
        <fullName evidence="2">Uncharacterized protein</fullName>
    </submittedName>
</protein>
<accession>L1L698</accession>
<dbReference type="PATRIC" id="fig|698759.3.peg.1017"/>
<gene>
    <name evidence="2" type="ORF">STRIP9103_07517</name>
</gene>
<organism evidence="2 3">
    <name type="scientific">Streptomyces ipomoeae 91-03</name>
    <dbReference type="NCBI Taxonomy" id="698759"/>
    <lineage>
        <taxon>Bacteria</taxon>
        <taxon>Bacillati</taxon>
        <taxon>Actinomycetota</taxon>
        <taxon>Actinomycetes</taxon>
        <taxon>Kitasatosporales</taxon>
        <taxon>Streptomycetaceae</taxon>
        <taxon>Streptomyces</taxon>
    </lineage>
</organism>
<evidence type="ECO:0000313" key="2">
    <source>
        <dbReference type="EMBL" id="EKX68442.1"/>
    </source>
</evidence>